<dbReference type="InterPro" id="IPR036697">
    <property type="entry name" value="Hemocyanin_N_sf"/>
</dbReference>
<feature type="signal peptide" evidence="4">
    <location>
        <begin position="1"/>
        <end position="19"/>
    </location>
</feature>
<dbReference type="PROSITE" id="PS00498">
    <property type="entry name" value="TYROSINASE_2"/>
    <property type="match status" value="1"/>
</dbReference>
<dbReference type="SUPFAM" id="SSF48050">
    <property type="entry name" value="Hemocyanin, N-terminal domain"/>
    <property type="match status" value="1"/>
</dbReference>
<dbReference type="Gene3D" id="1.10.1280.10">
    <property type="entry name" value="Di-copper center containing domain from catechol oxidase"/>
    <property type="match status" value="1"/>
</dbReference>
<dbReference type="InterPro" id="IPR000896">
    <property type="entry name" value="Hemocyanin/hexamerin_mid_dom"/>
</dbReference>
<evidence type="ECO:0000259" key="5">
    <source>
        <dbReference type="PROSITE" id="PS00498"/>
    </source>
</evidence>
<dbReference type="Gene3D" id="1.20.1370.10">
    <property type="entry name" value="Hemocyanin, N-terminal domain"/>
    <property type="match status" value="1"/>
</dbReference>
<feature type="chain" id="PRO_5004165650" evidence="4">
    <location>
        <begin position="20"/>
        <end position="678"/>
    </location>
</feature>
<dbReference type="InterPro" id="IPR005204">
    <property type="entry name" value="Hemocyanin_N"/>
</dbReference>
<keyword evidence="3" id="KW-0503">Monooxygenase</keyword>
<dbReference type="InterPro" id="IPR002227">
    <property type="entry name" value="Tyrosinase_Cu-bd"/>
</dbReference>
<dbReference type="EMBL" id="DQ118369">
    <property type="protein sequence ID" value="AAZ99030.1"/>
    <property type="molecule type" value="mRNA"/>
</dbReference>
<comment type="similarity">
    <text evidence="1">Belongs to the tyrosinase family. Hemocyanin subfamily.</text>
</comment>
<dbReference type="PANTHER" id="PTHR11511">
    <property type="entry name" value="LARVAL STORAGE PROTEIN/PHENOLOXIDASE"/>
    <property type="match status" value="1"/>
</dbReference>
<evidence type="ECO:0000256" key="1">
    <source>
        <dbReference type="ARBA" id="ARBA00009470"/>
    </source>
</evidence>
<sequence length="678" mass="78989">MKWLLTLGLLVVLASLAQAKLTRGSVPADHEFLVRQRDIIRLCMKVHQHNHYEEQVDLVKDYDPSVAGKFKDVTPIKKLMKYYNAKTLLPRGDIFSLFHKEHREEMILLFESFLFAQDWDTFFKTAVWARDRINEGQFVYALSVAVLHRDDCKGIILPPAYEIYPHLFVTSEVIDSAYKAKMTQTPATIYMNFTGTVRNPEQWVAYLGEDVGLNSHHAHWHMDFPFWWKAAEYGIEKDRKGELFYYMHHQMIARYDLERLSNWLPFVEPLSFEEKIEHGFYPQTTYRVGGEFPARPDNFHFHDLEDIKIKDMLDYTRRIKEAIVKHTVINKNGEHIPLDAVHGIDILGDLMEPSVESPHEDYYGSLHNYAHILLGKVTDPLGKFDLPPGVMEHFETATRDPAFFRLHKHIDNLFKMHKDLLPPYTKAELEFPGVKVLDWEIGNLVTYYEEFDIDMLNALDNTVDLPNVEVKARVQRLNHEPFTWALHVESDKEVTAAFRVFLGPKQDWYGSDFTINTVRPYVIEIDKFVAKVVAGKSVIHRKSSESSVTIPDRETTTLLLDRVDLALDGKETLNVNKDERHCGYPDRLLLPKGRKQGMPYQIYVIVTDFEKEKVNDLPYDYDYGGSLSYCGVVGGHKYPDTKAMGFPFDRRIYSREDFFTDNMYTKDVTITFNENHKH</sequence>
<dbReference type="GO" id="GO:0005615">
    <property type="term" value="C:extracellular space"/>
    <property type="evidence" value="ECO:0007669"/>
    <property type="project" value="UniProtKB-ARBA"/>
</dbReference>
<dbReference type="SUPFAM" id="SSF81296">
    <property type="entry name" value="E set domains"/>
    <property type="match status" value="1"/>
</dbReference>
<evidence type="ECO:0000256" key="2">
    <source>
        <dbReference type="ARBA" id="ARBA00022761"/>
    </source>
</evidence>
<accession>Q07DS1</accession>
<dbReference type="Gene3D" id="2.60.40.1520">
    <property type="entry name" value="Hemocyanin, C-terminal domain"/>
    <property type="match status" value="1"/>
</dbReference>
<dbReference type="PANTHER" id="PTHR11511:SF5">
    <property type="entry name" value="FAT-BODY PROTEIN 1-RELATED"/>
    <property type="match status" value="1"/>
</dbReference>
<name>Q07DS1_9NEOP</name>
<dbReference type="InterPro" id="IPR005203">
    <property type="entry name" value="Hemocyanin_C"/>
</dbReference>
<keyword evidence="4" id="KW-0732">Signal</keyword>
<dbReference type="PRINTS" id="PR00187">
    <property type="entry name" value="HAEMOCYANIN"/>
</dbReference>
<dbReference type="InterPro" id="IPR013788">
    <property type="entry name" value="Hemocyanin/hexamerin"/>
</dbReference>
<evidence type="ECO:0000256" key="3">
    <source>
        <dbReference type="ARBA" id="ARBA00023033"/>
    </source>
</evidence>
<dbReference type="AlphaFoldDB" id="Q07DS1"/>
<dbReference type="Pfam" id="PF03723">
    <property type="entry name" value="Hemocyanin_C"/>
    <property type="match status" value="1"/>
</dbReference>
<evidence type="ECO:0000256" key="4">
    <source>
        <dbReference type="SAM" id="SignalP"/>
    </source>
</evidence>
<reference evidence="6" key="1">
    <citation type="journal article" date="2006" name="Protein J.">
        <title>Cloning and structural analysis of a haemocyanin from the Stonefly Perla grandis.</title>
        <authorList>
            <person name="Fochetti R."/>
            <person name="Belardinelli M."/>
            <person name="Guerra L."/>
            <person name="Buonocore F."/>
            <person name="Fausto A.M."/>
            <person name="Caporale C."/>
        </authorList>
    </citation>
    <scope>NUCLEOTIDE SEQUENCE</scope>
</reference>
<organism evidence="6">
    <name type="scientific">Perla grandis</name>
    <dbReference type="NCBI Taxonomy" id="342899"/>
    <lineage>
        <taxon>Eukaryota</taxon>
        <taxon>Metazoa</taxon>
        <taxon>Ecdysozoa</taxon>
        <taxon>Arthropoda</taxon>
        <taxon>Hexapoda</taxon>
        <taxon>Insecta</taxon>
        <taxon>Pterygota</taxon>
        <taxon>Neoptera</taxon>
        <taxon>Polyneoptera</taxon>
        <taxon>Plecoptera</taxon>
        <taxon>Perloidea</taxon>
        <taxon>Perlidae</taxon>
        <taxon>Perla</taxon>
    </lineage>
</organism>
<feature type="domain" description="Tyrosinase copper-binding" evidence="5">
    <location>
        <begin position="400"/>
        <end position="411"/>
    </location>
</feature>
<dbReference type="GO" id="GO:0004497">
    <property type="term" value="F:monooxygenase activity"/>
    <property type="evidence" value="ECO:0007669"/>
    <property type="project" value="UniProtKB-KW"/>
</dbReference>
<dbReference type="Pfam" id="PF00372">
    <property type="entry name" value="Hemocyanin_M"/>
    <property type="match status" value="1"/>
</dbReference>
<keyword evidence="2" id="KW-0758">Storage protein</keyword>
<proteinExistence type="evidence at transcript level"/>
<dbReference type="InterPro" id="IPR037020">
    <property type="entry name" value="Hemocyanin_C_sf"/>
</dbReference>
<dbReference type="PROSITE" id="PS00210">
    <property type="entry name" value="HEMOCYANIN_2"/>
    <property type="match status" value="1"/>
</dbReference>
<protein>
    <submittedName>
        <fullName evidence="6">Hemocyanin subunit 1</fullName>
    </submittedName>
</protein>
<dbReference type="InterPro" id="IPR014756">
    <property type="entry name" value="Ig_E-set"/>
</dbReference>
<dbReference type="InterPro" id="IPR008922">
    <property type="entry name" value="Di-copper_centre_dom_sf"/>
</dbReference>
<keyword evidence="3" id="KW-0560">Oxidoreductase</keyword>
<dbReference type="SUPFAM" id="SSF48056">
    <property type="entry name" value="Di-copper centre-containing domain"/>
    <property type="match status" value="1"/>
</dbReference>
<dbReference type="GO" id="GO:0045735">
    <property type="term" value="F:nutrient reservoir activity"/>
    <property type="evidence" value="ECO:0007669"/>
    <property type="project" value="UniProtKB-KW"/>
</dbReference>
<dbReference type="Pfam" id="PF03722">
    <property type="entry name" value="Hemocyanin_N"/>
    <property type="match status" value="1"/>
</dbReference>
<evidence type="ECO:0000313" key="6">
    <source>
        <dbReference type="EMBL" id="AAZ99030.1"/>
    </source>
</evidence>